<dbReference type="PROSITE" id="PS00892">
    <property type="entry name" value="HIT_1"/>
    <property type="match status" value="1"/>
</dbReference>
<evidence type="ECO:0000313" key="6">
    <source>
        <dbReference type="EnsemblMetazoa" id="NP_001037526.1"/>
    </source>
</evidence>
<sequence>MADGEVKLAQTAAPGGDTIFGKILRKEIPANFIYEDEQCVAFNDVNPQAPTHVLVIPRKPIPQLSLADDTDEQLLGHLLIVARKLAAQLGLDKTGFRLVVNDGKNGAQSVYHLHIHILGGRQMQWPPG</sequence>
<accession>Q5I2D2</accession>
<evidence type="ECO:0000313" key="7">
    <source>
        <dbReference type="Proteomes" id="UP000005204"/>
    </source>
</evidence>
<dbReference type="AlphaFoldDB" id="Q5I2D2"/>
<reference evidence="6" key="3">
    <citation type="submission" date="2022-06" db="UniProtKB">
        <authorList>
            <consortium name="EnsemblMetazoa"/>
        </authorList>
    </citation>
    <scope>IDENTIFICATION</scope>
    <source>
        <strain evidence="6">p50T (Dazao)</strain>
    </source>
</reference>
<dbReference type="InterPro" id="IPR036265">
    <property type="entry name" value="HIT-like_sf"/>
</dbReference>
<evidence type="ECO:0000313" key="5">
    <source>
        <dbReference type="EMBL" id="AAW55666.1"/>
    </source>
</evidence>
<dbReference type="FunFam" id="3.30.428.10:FF:000005">
    <property type="entry name" value="Histidine triad nucleotide-binding protein 1"/>
    <property type="match status" value="1"/>
</dbReference>
<dbReference type="KEGG" id="bmor:693069"/>
<dbReference type="EnsemblMetazoa" id="NM_001044061.1">
    <property type="protein sequence ID" value="NP_001037526.1"/>
    <property type="gene ID" value="LOC693069"/>
</dbReference>
<dbReference type="OrthoDB" id="672793at2759"/>
<gene>
    <name evidence="6" type="primary">693069</name>
</gene>
<dbReference type="GO" id="GO:0016301">
    <property type="term" value="F:kinase activity"/>
    <property type="evidence" value="ECO:0007669"/>
    <property type="project" value="UniProtKB-KW"/>
</dbReference>
<protein>
    <submittedName>
        <fullName evidence="5">Protein kinase c inhibitor</fullName>
    </submittedName>
</protein>
<dbReference type="InterPro" id="IPR019808">
    <property type="entry name" value="Histidine_triad_CS"/>
</dbReference>
<evidence type="ECO:0000259" key="4">
    <source>
        <dbReference type="PROSITE" id="PS51084"/>
    </source>
</evidence>
<dbReference type="Gene3D" id="3.30.428.10">
    <property type="entry name" value="HIT-like"/>
    <property type="match status" value="1"/>
</dbReference>
<evidence type="ECO:0000256" key="1">
    <source>
        <dbReference type="PIRSR" id="PIRSR601310-1"/>
    </source>
</evidence>
<feature type="domain" description="HIT" evidence="4">
    <location>
        <begin position="19"/>
        <end position="128"/>
    </location>
</feature>
<name>Q5I2D2_BOMMO</name>
<dbReference type="InterPro" id="IPR011146">
    <property type="entry name" value="HIT-like"/>
</dbReference>
<reference evidence="5" key="1">
    <citation type="submission" date="2004-12" db="EMBL/GenBank/DDBJ databases">
        <authorList>
            <person name="Tang X.D."/>
            <person name="Chen K.P."/>
            <person name="Yao Q."/>
        </authorList>
    </citation>
    <scope>NUCLEOTIDE SEQUENCE</scope>
</reference>
<dbReference type="PANTHER" id="PTHR23089">
    <property type="entry name" value="HISTIDINE TRIAD HIT PROTEIN"/>
    <property type="match status" value="1"/>
</dbReference>
<proteinExistence type="evidence at transcript level"/>
<dbReference type="CDD" id="cd01276">
    <property type="entry name" value="PKCI_related"/>
    <property type="match status" value="1"/>
</dbReference>
<keyword evidence="7" id="KW-1185">Reference proteome</keyword>
<organism evidence="5">
    <name type="scientific">Bombyx mori</name>
    <name type="common">Silk moth</name>
    <dbReference type="NCBI Taxonomy" id="7091"/>
    <lineage>
        <taxon>Eukaryota</taxon>
        <taxon>Metazoa</taxon>
        <taxon>Ecdysozoa</taxon>
        <taxon>Arthropoda</taxon>
        <taxon>Hexapoda</taxon>
        <taxon>Insecta</taxon>
        <taxon>Pterygota</taxon>
        <taxon>Neoptera</taxon>
        <taxon>Endopterygota</taxon>
        <taxon>Lepidoptera</taxon>
        <taxon>Glossata</taxon>
        <taxon>Ditrysia</taxon>
        <taxon>Bombycoidea</taxon>
        <taxon>Bombycidae</taxon>
        <taxon>Bombycinae</taxon>
        <taxon>Bombyx</taxon>
    </lineage>
</organism>
<keyword evidence="5" id="KW-0418">Kinase</keyword>
<dbReference type="SUPFAM" id="SSF54197">
    <property type="entry name" value="HIT-like"/>
    <property type="match status" value="1"/>
</dbReference>
<dbReference type="PROSITE" id="PS51084">
    <property type="entry name" value="HIT_2"/>
    <property type="match status" value="1"/>
</dbReference>
<dbReference type="PRINTS" id="PR00332">
    <property type="entry name" value="HISTRIAD"/>
</dbReference>
<dbReference type="Pfam" id="PF01230">
    <property type="entry name" value="HIT"/>
    <property type="match status" value="1"/>
</dbReference>
<dbReference type="HOGENOM" id="CLU_056776_8_1_1"/>
<evidence type="ECO:0000256" key="3">
    <source>
        <dbReference type="PROSITE-ProRule" id="PRU00464"/>
    </source>
</evidence>
<dbReference type="InterPro" id="IPR001310">
    <property type="entry name" value="Histidine_triad_HIT"/>
</dbReference>
<keyword evidence="5" id="KW-0808">Transferase</keyword>
<dbReference type="Proteomes" id="UP000005204">
    <property type="component" value="Unassembled WGS sequence"/>
</dbReference>
<dbReference type="EMBL" id="AY860950">
    <property type="protein sequence ID" value="AAW55666.1"/>
    <property type="molecule type" value="mRNA"/>
</dbReference>
<feature type="active site" description="Tele-AMP-histidine intermediate" evidence="1">
    <location>
        <position position="114"/>
    </location>
</feature>
<feature type="short sequence motif" description="Histidine triad motif" evidence="2 3">
    <location>
        <begin position="112"/>
        <end position="116"/>
    </location>
</feature>
<reference evidence="7" key="2">
    <citation type="journal article" date="2008" name="Insect Biochem. Mol. Biol.">
        <title>The genome of a lepidopteran model insect, the silkworm Bombyx mori.</title>
        <authorList>
            <consortium name="International Silkworm Genome Consortium"/>
        </authorList>
    </citation>
    <scope>NUCLEOTIDE SEQUENCE [LARGE SCALE GENOMIC DNA]</scope>
    <source>
        <strain evidence="7">p50T</strain>
    </source>
</reference>
<evidence type="ECO:0000256" key="2">
    <source>
        <dbReference type="PIRSR" id="PIRSR601310-3"/>
    </source>
</evidence>